<sequence>MDNNENSINLRVEESRHQKLRDVAKERKKTMTQLIEDWIDRLPNPNKEISVAEAALRPEGGFPSVGD</sequence>
<evidence type="ECO:0008006" key="3">
    <source>
        <dbReference type="Google" id="ProtNLM"/>
    </source>
</evidence>
<dbReference type="AlphaFoldDB" id="A0A2T1D9D4"/>
<gene>
    <name evidence="1" type="ORF">C7B65_19560</name>
</gene>
<evidence type="ECO:0000313" key="2">
    <source>
        <dbReference type="Proteomes" id="UP000238634"/>
    </source>
</evidence>
<accession>A0A2T1D9D4</accession>
<reference evidence="1 2" key="2">
    <citation type="submission" date="2018-03" db="EMBL/GenBank/DDBJ databases">
        <title>The ancient ancestry and fast evolution of plastids.</title>
        <authorList>
            <person name="Moore K.R."/>
            <person name="Magnabosco C."/>
            <person name="Momper L."/>
            <person name="Gold D.A."/>
            <person name="Bosak T."/>
            <person name="Fournier G.P."/>
        </authorList>
    </citation>
    <scope>NUCLEOTIDE SEQUENCE [LARGE SCALE GENOMIC DNA]</scope>
    <source>
        <strain evidence="1 2">ULC007</strain>
    </source>
</reference>
<dbReference type="GO" id="GO:0006355">
    <property type="term" value="P:regulation of DNA-templated transcription"/>
    <property type="evidence" value="ECO:0007669"/>
    <property type="project" value="InterPro"/>
</dbReference>
<keyword evidence="2" id="KW-1185">Reference proteome</keyword>
<name>A0A2T1D9D4_9CYAN</name>
<dbReference type="Proteomes" id="UP000238634">
    <property type="component" value="Unassembled WGS sequence"/>
</dbReference>
<dbReference type="InterPro" id="IPR010985">
    <property type="entry name" value="Ribbon_hlx_hlx"/>
</dbReference>
<reference evidence="1 2" key="1">
    <citation type="submission" date="2018-02" db="EMBL/GenBank/DDBJ databases">
        <authorList>
            <person name="Cohen D.B."/>
            <person name="Kent A.D."/>
        </authorList>
    </citation>
    <scope>NUCLEOTIDE SEQUENCE [LARGE SCALE GENOMIC DNA]</scope>
    <source>
        <strain evidence="1 2">ULC007</strain>
    </source>
</reference>
<dbReference type="SUPFAM" id="SSF47598">
    <property type="entry name" value="Ribbon-helix-helix"/>
    <property type="match status" value="1"/>
</dbReference>
<dbReference type="EMBL" id="PVWG01000032">
    <property type="protein sequence ID" value="PSB17110.1"/>
    <property type="molecule type" value="Genomic_DNA"/>
</dbReference>
<organism evidence="1 2">
    <name type="scientific">Phormidesmis priestleyi ULC007</name>
    <dbReference type="NCBI Taxonomy" id="1920490"/>
    <lineage>
        <taxon>Bacteria</taxon>
        <taxon>Bacillati</taxon>
        <taxon>Cyanobacteriota</taxon>
        <taxon>Cyanophyceae</taxon>
        <taxon>Leptolyngbyales</taxon>
        <taxon>Leptolyngbyaceae</taxon>
        <taxon>Phormidesmis</taxon>
    </lineage>
</organism>
<dbReference type="OrthoDB" id="517436at2"/>
<evidence type="ECO:0000313" key="1">
    <source>
        <dbReference type="EMBL" id="PSB17110.1"/>
    </source>
</evidence>
<comment type="caution">
    <text evidence="1">The sequence shown here is derived from an EMBL/GenBank/DDBJ whole genome shotgun (WGS) entry which is preliminary data.</text>
</comment>
<proteinExistence type="predicted"/>
<protein>
    <recommendedName>
        <fullName evidence="3">CopG family transcriptional regulator</fullName>
    </recommendedName>
</protein>